<organism evidence="1 2">
    <name type="scientific">Anaerocolumna cellulosilytica</name>
    <dbReference type="NCBI Taxonomy" id="433286"/>
    <lineage>
        <taxon>Bacteria</taxon>
        <taxon>Bacillati</taxon>
        <taxon>Bacillota</taxon>
        <taxon>Clostridia</taxon>
        <taxon>Lachnospirales</taxon>
        <taxon>Lachnospiraceae</taxon>
        <taxon>Anaerocolumna</taxon>
    </lineage>
</organism>
<gene>
    <name evidence="1" type="ORF">acsn021_13790</name>
</gene>
<reference evidence="1 2" key="1">
    <citation type="journal article" date="2016" name="Int. J. Syst. Evol. Microbiol.">
        <title>Descriptions of Anaerotaenia torta gen. nov., sp. nov. and Anaerocolumna cellulosilytica gen. nov., sp. nov. isolated from a methanogenic reactor of cattle waste.</title>
        <authorList>
            <person name="Uek A."/>
            <person name="Ohtaki Y."/>
            <person name="Kaku N."/>
            <person name="Ueki K."/>
        </authorList>
    </citation>
    <scope>NUCLEOTIDE SEQUENCE [LARGE SCALE GENOMIC DNA]</scope>
    <source>
        <strain evidence="1 2">SN021</strain>
    </source>
</reference>
<evidence type="ECO:0000313" key="1">
    <source>
        <dbReference type="EMBL" id="BCJ93810.1"/>
    </source>
</evidence>
<protein>
    <submittedName>
        <fullName evidence="1">Uncharacterized protein</fullName>
    </submittedName>
</protein>
<dbReference type="Pfam" id="PF20648">
    <property type="entry name" value="DUF6809"/>
    <property type="match status" value="1"/>
</dbReference>
<proteinExistence type="predicted"/>
<dbReference type="RefSeq" id="WP_184092479.1">
    <property type="nucleotide sequence ID" value="NZ_AP023367.1"/>
</dbReference>
<dbReference type="Proteomes" id="UP000515561">
    <property type="component" value="Chromosome"/>
</dbReference>
<keyword evidence="2" id="KW-1185">Reference proteome</keyword>
<dbReference type="AlphaFoldDB" id="A0A6S6R390"/>
<dbReference type="KEGG" id="acel:acsn021_13790"/>
<sequence length="92" mass="10998">MESILKKLYYSYLNREQYFYDKNPEYRNINEKTIKAMETLEKRVSDEDYKTILKLMELHTESVAIETADAFECGFKQGALIMLEVLKDEKTR</sequence>
<dbReference type="EMBL" id="AP023367">
    <property type="protein sequence ID" value="BCJ93810.1"/>
    <property type="molecule type" value="Genomic_DNA"/>
</dbReference>
<evidence type="ECO:0000313" key="2">
    <source>
        <dbReference type="Proteomes" id="UP000515561"/>
    </source>
</evidence>
<accession>A0A6S6R390</accession>
<dbReference type="InterPro" id="IPR049215">
    <property type="entry name" value="DUF6809"/>
</dbReference>
<name>A0A6S6R390_9FIRM</name>